<sequence>MSGPAPEPGRDPCVAALWPAPVRLAASTGGAPSRAGYLPLPSARAPRLLLPWPHPRAAARAVASTRRFGAAALGAALRCGLADRLLTERLHVLAPDGVATIEEWLAGLLGRELAVAVRLGPPRANRKPVLHLMTPRGATLAFAKLAANALTAELVRAEAAALRTLAAAPLRHTRVPGVLALSEWHGRPLLVLEALPVPGPELTRRPARLRACLAEIAAAQGTHTAPLLGCAYLKDLYRDLDGLAARGPEAAEPAAALRAVLDGLPDVELAFGGWHGDLTRGNLAPHRTGVLVWDWERYRQGVPVGFDALHLRLQDMVSARGRAGPADTTALCASAGRLLRPFGVAPAAAGVVAALYLTEIAVRYLRDRQDDVGAPVAGIGRWLLPPLRRHVRTLRPR</sequence>
<dbReference type="Gene3D" id="3.30.200.20">
    <property type="entry name" value="Phosphorylase Kinase, domain 1"/>
    <property type="match status" value="1"/>
</dbReference>
<dbReference type="SUPFAM" id="SSF56112">
    <property type="entry name" value="Protein kinase-like (PK-like)"/>
    <property type="match status" value="1"/>
</dbReference>
<comment type="caution">
    <text evidence="1">The sequence shown here is derived from an EMBL/GenBank/DDBJ whole genome shotgun (WGS) entry which is preliminary data.</text>
</comment>
<dbReference type="EMBL" id="PVZC01000001">
    <property type="protein sequence ID" value="PRY01848.1"/>
    <property type="molecule type" value="Genomic_DNA"/>
</dbReference>
<evidence type="ECO:0000313" key="1">
    <source>
        <dbReference type="EMBL" id="PRY01848.1"/>
    </source>
</evidence>
<keyword evidence="2" id="KW-1185">Reference proteome</keyword>
<accession>A0A2T0QD66</accession>
<dbReference type="GO" id="GO:0016740">
    <property type="term" value="F:transferase activity"/>
    <property type="evidence" value="ECO:0007669"/>
    <property type="project" value="UniProtKB-KW"/>
</dbReference>
<dbReference type="InterPro" id="IPR011009">
    <property type="entry name" value="Kinase-like_dom_sf"/>
</dbReference>
<dbReference type="OrthoDB" id="8479674at2"/>
<name>A0A2T0QD66_9ACTN</name>
<keyword evidence="1" id="KW-0808">Transferase</keyword>
<organism evidence="1 2">
    <name type="scientific">Allonocardiopsis opalescens</name>
    <dbReference type="NCBI Taxonomy" id="1144618"/>
    <lineage>
        <taxon>Bacteria</taxon>
        <taxon>Bacillati</taxon>
        <taxon>Actinomycetota</taxon>
        <taxon>Actinomycetes</taxon>
        <taxon>Streptosporangiales</taxon>
        <taxon>Allonocardiopsis</taxon>
    </lineage>
</organism>
<dbReference type="Proteomes" id="UP000237846">
    <property type="component" value="Unassembled WGS sequence"/>
</dbReference>
<dbReference type="RefSeq" id="WP_146159316.1">
    <property type="nucleotide sequence ID" value="NZ_PVZC01000001.1"/>
</dbReference>
<gene>
    <name evidence="1" type="ORF">CLV72_101445</name>
</gene>
<proteinExistence type="predicted"/>
<evidence type="ECO:0000313" key="2">
    <source>
        <dbReference type="Proteomes" id="UP000237846"/>
    </source>
</evidence>
<protein>
    <submittedName>
        <fullName evidence="1">Phosphotransferase family enzyme</fullName>
    </submittedName>
</protein>
<reference evidence="1 2" key="1">
    <citation type="submission" date="2018-03" db="EMBL/GenBank/DDBJ databases">
        <title>Genomic Encyclopedia of Archaeal and Bacterial Type Strains, Phase II (KMG-II): from individual species to whole genera.</title>
        <authorList>
            <person name="Goeker M."/>
        </authorList>
    </citation>
    <scope>NUCLEOTIDE SEQUENCE [LARGE SCALE GENOMIC DNA]</scope>
    <source>
        <strain evidence="1 2">DSM 45601</strain>
    </source>
</reference>
<dbReference type="AlphaFoldDB" id="A0A2T0QD66"/>